<dbReference type="Proteomes" id="UP000695022">
    <property type="component" value="Unplaced"/>
</dbReference>
<keyword evidence="6" id="KW-0539">Nucleus</keyword>
<evidence type="ECO:0000256" key="1">
    <source>
        <dbReference type="ARBA" id="ARBA00004123"/>
    </source>
</evidence>
<evidence type="ECO:0000313" key="12">
    <source>
        <dbReference type="RefSeq" id="XP_014670933.1"/>
    </source>
</evidence>
<feature type="compositionally biased region" description="Polar residues" evidence="8">
    <location>
        <begin position="251"/>
        <end position="267"/>
    </location>
</feature>
<keyword evidence="11" id="KW-1185">Reference proteome</keyword>
<dbReference type="RefSeq" id="XP_014670933.1">
    <property type="nucleotide sequence ID" value="XM_014815447.1"/>
</dbReference>
<dbReference type="PANTHER" id="PTHR14326">
    <property type="entry name" value="TARGETING PROTEIN FOR XKLP2"/>
    <property type="match status" value="1"/>
</dbReference>
<evidence type="ECO:0000259" key="9">
    <source>
        <dbReference type="Pfam" id="PF06886"/>
    </source>
</evidence>
<evidence type="ECO:0000256" key="2">
    <source>
        <dbReference type="ARBA" id="ARBA00004186"/>
    </source>
</evidence>
<feature type="coiled-coil region" evidence="7">
    <location>
        <begin position="791"/>
        <end position="827"/>
    </location>
</feature>
<gene>
    <name evidence="12" type="primary">LOC106811736</name>
</gene>
<feature type="compositionally biased region" description="Polar residues" evidence="8">
    <location>
        <begin position="207"/>
        <end position="216"/>
    </location>
</feature>
<feature type="domain" description="TPX2 central" evidence="10">
    <location>
        <begin position="481"/>
        <end position="607"/>
    </location>
</feature>
<evidence type="ECO:0000259" key="10">
    <source>
        <dbReference type="Pfam" id="PF12214"/>
    </source>
</evidence>
<dbReference type="InterPro" id="IPR027329">
    <property type="entry name" value="TPX2_C"/>
</dbReference>
<evidence type="ECO:0000256" key="5">
    <source>
        <dbReference type="ARBA" id="ARBA00023212"/>
    </source>
</evidence>
<evidence type="ECO:0000256" key="6">
    <source>
        <dbReference type="ARBA" id="ARBA00023242"/>
    </source>
</evidence>
<feature type="compositionally biased region" description="Polar residues" evidence="8">
    <location>
        <begin position="848"/>
        <end position="857"/>
    </location>
</feature>
<reference evidence="12" key="1">
    <citation type="submission" date="2025-08" db="UniProtKB">
        <authorList>
            <consortium name="RefSeq"/>
        </authorList>
    </citation>
    <scope>IDENTIFICATION</scope>
</reference>
<keyword evidence="4" id="KW-0963">Cytoplasm</keyword>
<sequence>MDCYDPKWEYNAPNFVDFESTQLHDDSVDKWFDIDHENEVPFNMEKGGICEGNTPKVNTPRSARKSRGSQAVNSCGKETKAKLLEPCKSKDTNVMVELSEVNVVKKEKHNGHLKPLRVTRSLSARNAEATAEENVQPPVAHLKRSASMRLPRSATPQNRSRIPTPTKSSKQPVAAGKAKPSTPQAGRGKDLEAQPTAGKQPLRRANSLISRSTRQSRLMCKPSEVATSAGKKKVDAQQRSVRGRSLDVVGSSGSTSRKRTASVSSAKMASPVRAKMPKLTIANAPSFMRRLAAKPVKTAGSKSTLELEMEQAAQLRRELARHRKQAADSLRMVKTSSGPAPVRAHVAATKPIDFQFKTDGRVKPAKVDAAKVDPVGPFDFAHALRSGGHRSGDADDGSVGKQVEKGITVVKPFNLHAPNKRKRSEGTLAKCKPNPKGLSFQPMAELITKFHNSTPDRFHTMSKSAAAHAQEAARRSPRLHHLTKLKTPHLLSRTRSRPVTVPSQQELEEKKVEEMRSHQFKATKLNPKMFQSSVMGIKKVPRKEVTEPVGFDLETERRMQAWESKKVEEAGAYEFHANPVPVAILHGTVGIGPPPKVKLTVPESPAFATRSRSQLHQSKMEEKVPKQNTSRIMRAHPIPHTGIPFLPNYDHKTTVPEPFSFAARDVEKEKLKEEKIKSIIEGESKQVPEFRAQPLPSSAKKGIPEVKPRDVTRFEPFKLHTEERGTRSAETWSAKMAEEIEKQREQALFHASSNRVVHEAPFVPQRSNKPLTEILDIALNTEKRFESRQAYEDWLHQKELAKAQAERANQMQKEEEERKTIARMRNEIVHHAQPVRKYTPLELKLSDQPLTEAQSPAFSKRPRRSARL</sequence>
<feature type="compositionally biased region" description="Polar residues" evidence="8">
    <location>
        <begin position="154"/>
        <end position="171"/>
    </location>
</feature>
<feature type="region of interest" description="Disordered" evidence="8">
    <location>
        <begin position="609"/>
        <end position="628"/>
    </location>
</feature>
<dbReference type="Pfam" id="PF12214">
    <property type="entry name" value="TPX2_importin"/>
    <property type="match status" value="1"/>
</dbReference>
<feature type="domain" description="TPX2 C-terminal" evidence="9">
    <location>
        <begin position="778"/>
        <end position="851"/>
    </location>
</feature>
<comment type="subcellular location">
    <subcellularLocation>
        <location evidence="2">Cytoplasm</location>
        <location evidence="2">Cytoskeleton</location>
        <location evidence="2">Spindle</location>
    </subcellularLocation>
    <subcellularLocation>
        <location evidence="1">Nucleus</location>
    </subcellularLocation>
</comment>
<evidence type="ECO:0000256" key="7">
    <source>
        <dbReference type="SAM" id="Coils"/>
    </source>
</evidence>
<keyword evidence="5" id="KW-0206">Cytoskeleton</keyword>
<accession>A0ABM1EFG2</accession>
<keyword evidence="7" id="KW-0175">Coiled coil</keyword>
<dbReference type="InterPro" id="IPR027330">
    <property type="entry name" value="TPX2_central_dom"/>
</dbReference>
<feature type="coiled-coil region" evidence="7">
    <location>
        <begin position="302"/>
        <end position="332"/>
    </location>
</feature>
<dbReference type="Pfam" id="PF06886">
    <property type="entry name" value="TPX2"/>
    <property type="match status" value="1"/>
</dbReference>
<organism evidence="11 12">
    <name type="scientific">Priapulus caudatus</name>
    <name type="common">Priapulid worm</name>
    <dbReference type="NCBI Taxonomy" id="37621"/>
    <lineage>
        <taxon>Eukaryota</taxon>
        <taxon>Metazoa</taxon>
        <taxon>Ecdysozoa</taxon>
        <taxon>Scalidophora</taxon>
        <taxon>Priapulida</taxon>
        <taxon>Priapulimorpha</taxon>
        <taxon>Priapulimorphida</taxon>
        <taxon>Priapulidae</taxon>
        <taxon>Priapulus</taxon>
    </lineage>
</organism>
<dbReference type="InterPro" id="IPR009675">
    <property type="entry name" value="TPX2_fam"/>
</dbReference>
<protein>
    <submittedName>
        <fullName evidence="12">Targeting protein for Xklp2 homolog isoform X4</fullName>
    </submittedName>
</protein>
<dbReference type="GeneID" id="106811736"/>
<dbReference type="PANTHER" id="PTHR14326:SF44">
    <property type="entry name" value="TARGETING PROTEIN FOR XKLP2"/>
    <property type="match status" value="1"/>
</dbReference>
<proteinExistence type="inferred from homology"/>
<evidence type="ECO:0000313" key="11">
    <source>
        <dbReference type="Proteomes" id="UP000695022"/>
    </source>
</evidence>
<feature type="region of interest" description="Disordered" evidence="8">
    <location>
        <begin position="125"/>
        <end position="269"/>
    </location>
</feature>
<name>A0ABM1EFG2_PRICU</name>
<feature type="region of interest" description="Disordered" evidence="8">
    <location>
        <begin position="846"/>
        <end position="868"/>
    </location>
</feature>
<comment type="similarity">
    <text evidence="3">Belongs to the TPX2 family.</text>
</comment>
<evidence type="ECO:0000256" key="3">
    <source>
        <dbReference type="ARBA" id="ARBA00005885"/>
    </source>
</evidence>
<feature type="region of interest" description="Disordered" evidence="8">
    <location>
        <begin position="43"/>
        <end position="74"/>
    </location>
</feature>
<evidence type="ECO:0000256" key="4">
    <source>
        <dbReference type="ARBA" id="ARBA00022490"/>
    </source>
</evidence>
<evidence type="ECO:0000256" key="8">
    <source>
        <dbReference type="SAM" id="MobiDB-lite"/>
    </source>
</evidence>